<protein>
    <submittedName>
        <fullName evidence="1">Uncharacterized protein</fullName>
    </submittedName>
</protein>
<proteinExistence type="predicted"/>
<sequence length="137" mass="15768">MTTAAKLDDVSAEMAYSLRERGLEGRNHNGYQEHHLNVEAITRADSNAPDDVKELYQIAKSVGYNNDSFTILLERFTNNGGYGIHGSHYWYNQYNYDILENSAKRLKNIIKSEVLDKDIADEPFQNLNSVFRTLYNE</sequence>
<keyword evidence="2" id="KW-1185">Reference proteome</keyword>
<name>A0A7X8XW60_9BACT</name>
<gene>
    <name evidence="1" type="ORF">HGP29_12380</name>
</gene>
<dbReference type="Proteomes" id="UP000585050">
    <property type="component" value="Unassembled WGS sequence"/>
</dbReference>
<dbReference type="RefSeq" id="WP_168882719.1">
    <property type="nucleotide sequence ID" value="NZ_JABAIL010000003.1"/>
</dbReference>
<dbReference type="AlphaFoldDB" id="A0A7X8XW60"/>
<organism evidence="1 2">
    <name type="scientific">Flammeovirga agarivorans</name>
    <dbReference type="NCBI Taxonomy" id="2726742"/>
    <lineage>
        <taxon>Bacteria</taxon>
        <taxon>Pseudomonadati</taxon>
        <taxon>Bacteroidota</taxon>
        <taxon>Cytophagia</taxon>
        <taxon>Cytophagales</taxon>
        <taxon>Flammeovirgaceae</taxon>
        <taxon>Flammeovirga</taxon>
    </lineage>
</organism>
<comment type="caution">
    <text evidence="1">The sequence shown here is derived from an EMBL/GenBank/DDBJ whole genome shotgun (WGS) entry which is preliminary data.</text>
</comment>
<evidence type="ECO:0000313" key="2">
    <source>
        <dbReference type="Proteomes" id="UP000585050"/>
    </source>
</evidence>
<reference evidence="1 2" key="1">
    <citation type="submission" date="2020-04" db="EMBL/GenBank/DDBJ databases">
        <title>Flammeovirga sp. SR4, a novel species isolated from seawater.</title>
        <authorList>
            <person name="Wang X."/>
        </authorList>
    </citation>
    <scope>NUCLEOTIDE SEQUENCE [LARGE SCALE GENOMIC DNA]</scope>
    <source>
        <strain evidence="1 2">SR4</strain>
    </source>
</reference>
<evidence type="ECO:0000313" key="1">
    <source>
        <dbReference type="EMBL" id="NLR92013.1"/>
    </source>
</evidence>
<dbReference type="EMBL" id="JABAIL010000003">
    <property type="protein sequence ID" value="NLR92013.1"/>
    <property type="molecule type" value="Genomic_DNA"/>
</dbReference>
<accession>A0A7X8XW60</accession>